<accession>A0A9P9WY71</accession>
<feature type="transmembrane region" description="Helical" evidence="2">
    <location>
        <begin position="36"/>
        <end position="57"/>
    </location>
</feature>
<dbReference type="AlphaFoldDB" id="A0A9P9WY71"/>
<keyword evidence="2" id="KW-1133">Transmembrane helix</keyword>
<evidence type="ECO:0000313" key="4">
    <source>
        <dbReference type="Proteomes" id="UP000829685"/>
    </source>
</evidence>
<evidence type="ECO:0000256" key="2">
    <source>
        <dbReference type="SAM" id="Phobius"/>
    </source>
</evidence>
<dbReference type="Proteomes" id="UP000829685">
    <property type="component" value="Unassembled WGS sequence"/>
</dbReference>
<comment type="caution">
    <text evidence="3">The sequence shown here is derived from an EMBL/GenBank/DDBJ whole genome shotgun (WGS) entry which is preliminary data.</text>
</comment>
<feature type="compositionally biased region" description="Polar residues" evidence="1">
    <location>
        <begin position="239"/>
        <end position="249"/>
    </location>
</feature>
<protein>
    <submittedName>
        <fullName evidence="3">Uncharacterized protein</fullName>
    </submittedName>
</protein>
<dbReference type="EMBL" id="JAFIMR010000001">
    <property type="protein sequence ID" value="KAI1881426.1"/>
    <property type="molecule type" value="Genomic_DNA"/>
</dbReference>
<sequence>MALPNLVLVLLLPFAVLAALPFAIFAAFTSILAFFVLWLQLIWANFAVLLETLRYVFLGHGRPRHFVPSPSESRRSSRPTSPTMSPPLSPEALSPKSYRPRRRTASIGSNGAIASGHYGGQLLTTSSALDRDYEGLGGWRLQDGRNAADEKAWESLNSRFEVPDHHRHHYRSQTHSGAPAGACRVGSSNASGARSNPHSPERVTLAIGSNSHSPRSRTPSRAKVEPFTNVDQGSYFPPFTSTQPRKIAT</sequence>
<gene>
    <name evidence="3" type="ORF">JX265_000252</name>
</gene>
<keyword evidence="2" id="KW-0812">Transmembrane</keyword>
<name>A0A9P9WY71_9PEZI</name>
<evidence type="ECO:0000256" key="1">
    <source>
        <dbReference type="SAM" id="MobiDB-lite"/>
    </source>
</evidence>
<reference evidence="3" key="1">
    <citation type="submission" date="2021-03" db="EMBL/GenBank/DDBJ databases">
        <title>Revisited historic fungal species revealed as producer of novel bioactive compounds through whole genome sequencing and comparative genomics.</title>
        <authorList>
            <person name="Vignolle G.A."/>
            <person name="Hochenegger N."/>
            <person name="Mach R.L."/>
            <person name="Mach-Aigner A.R."/>
            <person name="Javad Rahimi M."/>
            <person name="Salim K.A."/>
            <person name="Chan C.M."/>
            <person name="Lim L.B.L."/>
            <person name="Cai F."/>
            <person name="Druzhinina I.S."/>
            <person name="U'Ren J.M."/>
            <person name="Derntl C."/>
        </authorList>
    </citation>
    <scope>NUCLEOTIDE SEQUENCE</scope>
    <source>
        <strain evidence="3">TUCIM 5799</strain>
    </source>
</reference>
<feature type="region of interest" description="Disordered" evidence="1">
    <location>
        <begin position="67"/>
        <end position="112"/>
    </location>
</feature>
<organism evidence="3 4">
    <name type="scientific">Neoarthrinium moseri</name>
    <dbReference type="NCBI Taxonomy" id="1658444"/>
    <lineage>
        <taxon>Eukaryota</taxon>
        <taxon>Fungi</taxon>
        <taxon>Dikarya</taxon>
        <taxon>Ascomycota</taxon>
        <taxon>Pezizomycotina</taxon>
        <taxon>Sordariomycetes</taxon>
        <taxon>Xylariomycetidae</taxon>
        <taxon>Amphisphaeriales</taxon>
        <taxon>Apiosporaceae</taxon>
        <taxon>Neoarthrinium</taxon>
    </lineage>
</organism>
<proteinExistence type="predicted"/>
<keyword evidence="2" id="KW-0472">Membrane</keyword>
<dbReference type="OrthoDB" id="4492972at2759"/>
<feature type="region of interest" description="Disordered" evidence="1">
    <location>
        <begin position="170"/>
        <end position="249"/>
    </location>
</feature>
<keyword evidence="4" id="KW-1185">Reference proteome</keyword>
<evidence type="ECO:0000313" key="3">
    <source>
        <dbReference type="EMBL" id="KAI1881426.1"/>
    </source>
</evidence>
<feature type="compositionally biased region" description="Polar residues" evidence="1">
    <location>
        <begin position="186"/>
        <end position="198"/>
    </location>
</feature>